<organism evidence="2 3">
    <name type="scientific">Micromonospora aurantiaca</name>
    <name type="common">nom. illeg.</name>
    <dbReference type="NCBI Taxonomy" id="47850"/>
    <lineage>
        <taxon>Bacteria</taxon>
        <taxon>Bacillati</taxon>
        <taxon>Actinomycetota</taxon>
        <taxon>Actinomycetes</taxon>
        <taxon>Micromonosporales</taxon>
        <taxon>Micromonosporaceae</taxon>
        <taxon>Micromonospora</taxon>
    </lineage>
</organism>
<proteinExistence type="predicted"/>
<dbReference type="Proteomes" id="UP000471364">
    <property type="component" value="Unassembled WGS sequence"/>
</dbReference>
<accession>A0ABQ6ULH0</accession>
<protein>
    <submittedName>
        <fullName evidence="2">DUF423 domain-containing protein</fullName>
    </submittedName>
</protein>
<feature type="non-terminal residue" evidence="2">
    <location>
        <position position="1"/>
    </location>
</feature>
<dbReference type="EMBL" id="WAAR01000022">
    <property type="protein sequence ID" value="KAB1117584.1"/>
    <property type="molecule type" value="Genomic_DNA"/>
</dbReference>
<feature type="signal peptide" evidence="1">
    <location>
        <begin position="1"/>
        <end position="20"/>
    </location>
</feature>
<comment type="caution">
    <text evidence="2">The sequence shown here is derived from an EMBL/GenBank/DDBJ whole genome shotgun (WGS) entry which is preliminary data.</text>
</comment>
<keyword evidence="3" id="KW-1185">Reference proteome</keyword>
<sequence length="141" mass="14796">RMAGVGALAVIAGVLGTGVAATVDVARTAPGVHAEANRHRSLVDTLGALDVRNVRGGYWTCNRLTYATGENVLCAVVDDDLTPGFDRLPAYRREVSADPDAAWVAPAGSPLAAQLDERLGAESGTLDVVTVAGWRIYLPRR</sequence>
<name>A0ABQ6ULH0_9ACTN</name>
<keyword evidence="1" id="KW-0732">Signal</keyword>
<evidence type="ECO:0000256" key="1">
    <source>
        <dbReference type="SAM" id="SignalP"/>
    </source>
</evidence>
<reference evidence="2 3" key="1">
    <citation type="submission" date="2019-09" db="EMBL/GenBank/DDBJ databases">
        <title>High taxonomic diversity of Micromonospora strains isolated from Medicago sativa nodules in different geographical locations.</title>
        <authorList>
            <person name="Martinez-Hidalgo P."/>
            <person name="Flores-Felix J.D."/>
            <person name="Velazquez E."/>
            <person name="Brau L."/>
            <person name="Trujillo M.E."/>
            <person name="Martinez-Molina E."/>
        </authorList>
    </citation>
    <scope>NUCLEOTIDE SEQUENCE [LARGE SCALE GENOMIC DNA]</scope>
    <source>
        <strain evidence="2 3">ALFB5</strain>
    </source>
</reference>
<evidence type="ECO:0000313" key="3">
    <source>
        <dbReference type="Proteomes" id="UP000471364"/>
    </source>
</evidence>
<gene>
    <name evidence="2" type="ORF">F6X54_07395</name>
</gene>
<feature type="chain" id="PRO_5045518406" evidence="1">
    <location>
        <begin position="21"/>
        <end position="141"/>
    </location>
</feature>
<evidence type="ECO:0000313" key="2">
    <source>
        <dbReference type="EMBL" id="KAB1117584.1"/>
    </source>
</evidence>